<evidence type="ECO:0000256" key="4">
    <source>
        <dbReference type="PROSITE-ProRule" id="PRU00433"/>
    </source>
</evidence>
<dbReference type="AlphaFoldDB" id="A0A5B9QZC8"/>
<proteinExistence type="predicted"/>
<evidence type="ECO:0000256" key="3">
    <source>
        <dbReference type="ARBA" id="ARBA00023004"/>
    </source>
</evidence>
<dbReference type="Gene3D" id="2.120.10.30">
    <property type="entry name" value="TolB, C-terminal domain"/>
    <property type="match status" value="1"/>
</dbReference>
<dbReference type="SUPFAM" id="SSF48371">
    <property type="entry name" value="ARM repeat"/>
    <property type="match status" value="1"/>
</dbReference>
<dbReference type="NCBIfam" id="TIGR02604">
    <property type="entry name" value="Piru_Ver_Nterm"/>
    <property type="match status" value="1"/>
</dbReference>
<dbReference type="InterPro" id="IPR036909">
    <property type="entry name" value="Cyt_c-like_dom_sf"/>
</dbReference>
<keyword evidence="7" id="KW-0560">Oxidoreductase</keyword>
<dbReference type="PROSITE" id="PS51007">
    <property type="entry name" value="CYTC"/>
    <property type="match status" value="1"/>
</dbReference>
<sequence precursor="true">MLRPGSVALTRFWLAVWAVCFWQATVTAADTPNAPVVAEASEEAQQSLQQMKVPAQWRAELFAAEPLVANIVAFDVDYQGRLFVVESFRQNKGVTDNRGHDEQWLMADLSAKTVQDRIDYHKRLLPDGGESYTTEIDRVRRLVDQDGDGVADQVSTFAEGFNRLEEGSAAGVLARGDKLYMTCIPKLWKLVDADQDGKVDESIVMSDGYGVRVAFRGHDLHGLVIGPDGRLYFSIGDRGYHVTTAEGKRLSDPASGAVFRCELDGSGLEVFARGLRNPQELAFNDLGDLFTGDNNSDSGDRARLVHVLEGGDTGWRMYYQYLPDRGPFNRQRIWEPFHDEQPAYLVPPIANFADGPSGLAYYPGTGFGDRLQDTFLLADFRGTPANSGIRSFRLEPDGAFYKLGENEKLIWSVLATDVMFGPGGAIWISDWVDGWNGEGKGRVYRVLDADAQQRDTAAEVQQILTIDWNTPDKAQLQQWLSHPDRRVRLEAQWQLAERAELETLLAVVGDATLPHVPRLHGIWGADQIVRRQTPLPSGAQPTPASQSRAAALETMVKLLNDEQSAVRAAAAKFIGDNTPPRTASAVTLAELRKRLGDEQARVQYFAAMALAKLADAEAVAAIVEMLEANNNRDPALRHAGMMALVGCATPQQIAALKTHASVPVRRVAVVALRRLQHPLAADFLADSSPLVVLEAAMAIHDEPIGVGLDALAQLAVTSAADESLVRRVLNANYRLGTPEAAQRLATFAERAGASEAMRLEALEMLANWQQPDPRDRVLNDVRPLSARPTADAKAALKDVMPGLLRAPEAIKTKAVALAAGMGLDAVVPVLLQRITAQDLQPQARASALRSLAKLDTAQALTASRQSLKSNQPTLRIAALDVIADKEPAAAVPLLKSATQSPTMEERQRAWDLLAAVKEAVARDVIAAGIRSYLEGNVPPDTQLNLLQAAEGKLDKDLQAKLDANIAERNAANPLGKWLTSLEGGNAAAGQKLFTGKTEVSCVRCHKVAGKGGEVGPDLSGIGKLRDRRYLLEAIVLPDAAIAKGFETAVLADDLGVTYTGIVLKENDDTIELIQADGKRVELDLETIVARKKGKSAMPADIIKSLSPRELRDLIAYLASLTEPPKKSDNAPEGH</sequence>
<dbReference type="PANTHER" id="PTHR33546">
    <property type="entry name" value="LARGE, MULTIFUNCTIONAL SECRETED PROTEIN-RELATED"/>
    <property type="match status" value="1"/>
</dbReference>
<feature type="domain" description="Cytochrome c" evidence="6">
    <location>
        <begin position="984"/>
        <end position="1121"/>
    </location>
</feature>
<evidence type="ECO:0000256" key="5">
    <source>
        <dbReference type="SAM" id="SignalP"/>
    </source>
</evidence>
<dbReference type="InterPro" id="IPR011989">
    <property type="entry name" value="ARM-like"/>
</dbReference>
<dbReference type="GO" id="GO:0046872">
    <property type="term" value="F:metal ion binding"/>
    <property type="evidence" value="ECO:0007669"/>
    <property type="project" value="UniProtKB-KW"/>
</dbReference>
<keyword evidence="1 4" id="KW-0349">Heme</keyword>
<dbReference type="SUPFAM" id="SSF46626">
    <property type="entry name" value="Cytochrome c"/>
    <property type="match status" value="1"/>
</dbReference>
<dbReference type="InterPro" id="IPR013428">
    <property type="entry name" value="Membrane-bound_put_N"/>
</dbReference>
<protein>
    <submittedName>
        <fullName evidence="7">Quinoprotein glucose dehydrogenase B</fullName>
        <ecNumber evidence="7">1.1.5.2</ecNumber>
    </submittedName>
</protein>
<dbReference type="InterPro" id="IPR011042">
    <property type="entry name" value="6-blade_b-propeller_TolB-like"/>
</dbReference>
<dbReference type="InterPro" id="IPR011041">
    <property type="entry name" value="Quinoprot_gluc/sorb_DH_b-prop"/>
</dbReference>
<keyword evidence="2 4" id="KW-0479">Metal-binding</keyword>
<name>A0A5B9QZC8_9BACT</name>
<reference evidence="7 8" key="1">
    <citation type="submission" date="2019-08" db="EMBL/GenBank/DDBJ databases">
        <title>Deep-cultivation of Planctomycetes and their phenomic and genomic characterization uncovers novel biology.</title>
        <authorList>
            <person name="Wiegand S."/>
            <person name="Jogler M."/>
            <person name="Boedeker C."/>
            <person name="Pinto D."/>
            <person name="Vollmers J."/>
            <person name="Rivas-Marin E."/>
            <person name="Kohn T."/>
            <person name="Peeters S.H."/>
            <person name="Heuer A."/>
            <person name="Rast P."/>
            <person name="Oberbeckmann S."/>
            <person name="Bunk B."/>
            <person name="Jeske O."/>
            <person name="Meyerdierks A."/>
            <person name="Storesund J.E."/>
            <person name="Kallscheuer N."/>
            <person name="Luecker S."/>
            <person name="Lage O.M."/>
            <person name="Pohl T."/>
            <person name="Merkel B.J."/>
            <person name="Hornburger P."/>
            <person name="Mueller R.-W."/>
            <person name="Bruemmer F."/>
            <person name="Labrenz M."/>
            <person name="Spormann A.M."/>
            <person name="Op den Camp H."/>
            <person name="Overmann J."/>
            <person name="Amann R."/>
            <person name="Jetten M.S.M."/>
            <person name="Mascher T."/>
            <person name="Medema M.H."/>
            <person name="Devos D.P."/>
            <person name="Kaster A.-K."/>
            <person name="Ovreas L."/>
            <person name="Rohde M."/>
            <person name="Galperin M.Y."/>
            <person name="Jogler C."/>
        </authorList>
    </citation>
    <scope>NUCLEOTIDE SEQUENCE [LARGE SCALE GENOMIC DNA]</scope>
    <source>
        <strain evidence="7 8">UC8</strain>
    </source>
</reference>
<dbReference type="Pfam" id="PF23500">
    <property type="entry name" value="DUF7133"/>
    <property type="match status" value="1"/>
</dbReference>
<dbReference type="Gene3D" id="1.25.10.10">
    <property type="entry name" value="Leucine-rich Repeat Variant"/>
    <property type="match status" value="2"/>
</dbReference>
<dbReference type="InterPro" id="IPR055557">
    <property type="entry name" value="DUF7133"/>
</dbReference>
<dbReference type="Pfam" id="PF00034">
    <property type="entry name" value="Cytochrom_C"/>
    <property type="match status" value="1"/>
</dbReference>
<dbReference type="PANTHER" id="PTHR33546:SF1">
    <property type="entry name" value="LARGE, MULTIFUNCTIONAL SECRETED PROTEIN"/>
    <property type="match status" value="1"/>
</dbReference>
<dbReference type="KEGG" id="rul:UC8_45760"/>
<keyword evidence="3 4" id="KW-0408">Iron</keyword>
<dbReference type="GO" id="GO:0008876">
    <property type="term" value="F:quinoprotein glucose dehydrogenase activity"/>
    <property type="evidence" value="ECO:0007669"/>
    <property type="project" value="UniProtKB-EC"/>
</dbReference>
<feature type="signal peptide" evidence="5">
    <location>
        <begin position="1"/>
        <end position="28"/>
    </location>
</feature>
<evidence type="ECO:0000256" key="1">
    <source>
        <dbReference type="ARBA" id="ARBA00022617"/>
    </source>
</evidence>
<dbReference type="Proteomes" id="UP000325286">
    <property type="component" value="Chromosome"/>
</dbReference>
<evidence type="ECO:0000259" key="6">
    <source>
        <dbReference type="PROSITE" id="PS51007"/>
    </source>
</evidence>
<dbReference type="GO" id="GO:0009055">
    <property type="term" value="F:electron transfer activity"/>
    <property type="evidence" value="ECO:0007669"/>
    <property type="project" value="InterPro"/>
</dbReference>
<feature type="chain" id="PRO_5022950847" evidence="5">
    <location>
        <begin position="29"/>
        <end position="1134"/>
    </location>
</feature>
<dbReference type="InterPro" id="IPR013427">
    <property type="entry name" value="Haem-bd_dom_put"/>
</dbReference>
<dbReference type="SUPFAM" id="SSF50952">
    <property type="entry name" value="Soluble quinoprotein glucose dehydrogenase"/>
    <property type="match status" value="1"/>
</dbReference>
<accession>A0A5B9QZC8</accession>
<dbReference type="GO" id="GO:0020037">
    <property type="term" value="F:heme binding"/>
    <property type="evidence" value="ECO:0007669"/>
    <property type="project" value="InterPro"/>
</dbReference>
<dbReference type="EMBL" id="CP042914">
    <property type="protein sequence ID" value="QEG42536.1"/>
    <property type="molecule type" value="Genomic_DNA"/>
</dbReference>
<gene>
    <name evidence="7" type="primary">gdhB_3</name>
    <name evidence="7" type="ORF">UC8_45760</name>
</gene>
<evidence type="ECO:0000313" key="7">
    <source>
        <dbReference type="EMBL" id="QEG42536.1"/>
    </source>
</evidence>
<dbReference type="InterPro" id="IPR004155">
    <property type="entry name" value="PBS_lyase_HEAT"/>
</dbReference>
<dbReference type="InterPro" id="IPR016024">
    <property type="entry name" value="ARM-type_fold"/>
</dbReference>
<evidence type="ECO:0000313" key="8">
    <source>
        <dbReference type="Proteomes" id="UP000325286"/>
    </source>
</evidence>
<dbReference type="OrthoDB" id="9770043at2"/>
<organism evidence="7 8">
    <name type="scientific">Roseimaritima ulvae</name>
    <dbReference type="NCBI Taxonomy" id="980254"/>
    <lineage>
        <taxon>Bacteria</taxon>
        <taxon>Pseudomonadati</taxon>
        <taxon>Planctomycetota</taxon>
        <taxon>Planctomycetia</taxon>
        <taxon>Pirellulales</taxon>
        <taxon>Pirellulaceae</taxon>
        <taxon>Roseimaritima</taxon>
    </lineage>
</organism>
<keyword evidence="8" id="KW-1185">Reference proteome</keyword>
<dbReference type="NCBIfam" id="TIGR02603">
    <property type="entry name" value="CxxCH_TIGR02603"/>
    <property type="match status" value="1"/>
</dbReference>
<dbReference type="InterPro" id="IPR009056">
    <property type="entry name" value="Cyt_c-like_dom"/>
</dbReference>
<evidence type="ECO:0000256" key="2">
    <source>
        <dbReference type="ARBA" id="ARBA00022723"/>
    </source>
</evidence>
<dbReference type="EC" id="1.1.5.2" evidence="7"/>
<dbReference type="SMART" id="SM00567">
    <property type="entry name" value="EZ_HEAT"/>
    <property type="match status" value="5"/>
</dbReference>
<dbReference type="Pfam" id="PF13646">
    <property type="entry name" value="HEAT_2"/>
    <property type="match status" value="1"/>
</dbReference>
<keyword evidence="5" id="KW-0732">Signal</keyword>
<dbReference type="Gene3D" id="1.10.760.10">
    <property type="entry name" value="Cytochrome c-like domain"/>
    <property type="match status" value="1"/>
</dbReference>